<keyword evidence="2" id="KW-0964">Secreted</keyword>
<keyword evidence="5" id="KW-0677">Repeat</keyword>
<dbReference type="GO" id="GO:0002052">
    <property type="term" value="P:positive regulation of neuroblast proliferation"/>
    <property type="evidence" value="ECO:0007669"/>
    <property type="project" value="TreeGrafter"/>
</dbReference>
<feature type="disulfide bond" evidence="13">
    <location>
        <begin position="281"/>
        <end position="302"/>
    </location>
</feature>
<comment type="subcellular location">
    <subcellularLocation>
        <location evidence="1">Secreted</location>
        <location evidence="1">Extracellular space</location>
        <location evidence="1">Extracellular matrix</location>
    </subcellularLocation>
</comment>
<dbReference type="CDD" id="cd03518">
    <property type="entry name" value="Link_domain_HAPLN_module_1"/>
    <property type="match status" value="1"/>
</dbReference>
<evidence type="ECO:0000256" key="5">
    <source>
        <dbReference type="ARBA" id="ARBA00022737"/>
    </source>
</evidence>
<comment type="caution">
    <text evidence="13">Lacks conserved residue(s) required for the propagation of feature annotation.</text>
</comment>
<dbReference type="GO" id="GO:0007417">
    <property type="term" value="P:central nervous system development"/>
    <property type="evidence" value="ECO:0007669"/>
    <property type="project" value="TreeGrafter"/>
</dbReference>
<dbReference type="GO" id="GO:0007155">
    <property type="term" value="P:cell adhesion"/>
    <property type="evidence" value="ECO:0007669"/>
    <property type="project" value="InterPro"/>
</dbReference>
<sequence length="428" mass="46936">MATAAPLGTVRGGRDRGRGGIGGVQSCPAQCCAHPTWRCPLRRASIEVMAADVPTASSGPQQGRGPSRCTSLSPSLPPGTLLPPAPKMLRLLLLSSLWLLAASPASSIFQRPTGSPAAPRLQYLLEPLHGAVHTQRGATATLPCVLRALPRNYRVKWSKVEPANYGESVIIITNGLYHKNYGPLSPRVRLRHSHRYDASLTITDVALEDEGRYRCQLVNGLEDESVSLTLHLEGVVFPYQPSNGRYKFNYHEAKRACEQQDARLATYQQLYKAWTEGLDWCNAGWVLDGTVHYPIINSREPCGGRLLLPGVRTYGARDKQRDRFDAFCFTSALQGEVYFIRGHLSFKEAGQACRNHGAAMAKVGQLYAAWKFSGLDRCDGGWLADGSVRYPITAPRQRCGGLPEPGVRSFGFPSKEQRTYGTYCFAGA</sequence>
<evidence type="ECO:0000259" key="15">
    <source>
        <dbReference type="PROSITE" id="PS50835"/>
    </source>
</evidence>
<dbReference type="Gene3D" id="2.60.40.10">
    <property type="entry name" value="Immunoglobulins"/>
    <property type="match status" value="1"/>
</dbReference>
<feature type="domain" description="Link" evidence="16">
    <location>
        <begin position="331"/>
        <end position="426"/>
    </location>
</feature>
<dbReference type="SMART" id="SM00406">
    <property type="entry name" value="IGv"/>
    <property type="match status" value="1"/>
</dbReference>
<keyword evidence="6 13" id="KW-1015">Disulfide bond</keyword>
<dbReference type="InterPro" id="IPR007110">
    <property type="entry name" value="Ig-like_dom"/>
</dbReference>
<keyword evidence="18" id="KW-1185">Reference proteome</keyword>
<dbReference type="Proteomes" id="UP000694521">
    <property type="component" value="Unplaced"/>
</dbReference>
<dbReference type="GO" id="GO:0045202">
    <property type="term" value="C:synapse"/>
    <property type="evidence" value="ECO:0007669"/>
    <property type="project" value="TreeGrafter"/>
</dbReference>
<dbReference type="GO" id="GO:0001501">
    <property type="term" value="P:skeletal system development"/>
    <property type="evidence" value="ECO:0007669"/>
    <property type="project" value="TreeGrafter"/>
</dbReference>
<evidence type="ECO:0000256" key="4">
    <source>
        <dbReference type="ARBA" id="ARBA00022729"/>
    </source>
</evidence>
<dbReference type="Pfam" id="PF07686">
    <property type="entry name" value="V-set"/>
    <property type="match status" value="1"/>
</dbReference>
<reference evidence="17" key="2">
    <citation type="submission" date="2025-09" db="UniProtKB">
        <authorList>
            <consortium name="Ensembl"/>
        </authorList>
    </citation>
    <scope>IDENTIFICATION</scope>
</reference>
<evidence type="ECO:0000256" key="2">
    <source>
        <dbReference type="ARBA" id="ARBA00022525"/>
    </source>
</evidence>
<evidence type="ECO:0000256" key="14">
    <source>
        <dbReference type="SAM" id="MobiDB-lite"/>
    </source>
</evidence>
<reference evidence="17" key="1">
    <citation type="submission" date="2025-08" db="UniProtKB">
        <authorList>
            <consortium name="Ensembl"/>
        </authorList>
    </citation>
    <scope>IDENTIFICATION</scope>
</reference>
<dbReference type="SMART" id="SM00409">
    <property type="entry name" value="IG"/>
    <property type="match status" value="1"/>
</dbReference>
<evidence type="ECO:0000256" key="6">
    <source>
        <dbReference type="ARBA" id="ARBA00023157"/>
    </source>
</evidence>
<dbReference type="GO" id="GO:0005540">
    <property type="term" value="F:hyaluronic acid binding"/>
    <property type="evidence" value="ECO:0007669"/>
    <property type="project" value="UniProtKB-KW"/>
</dbReference>
<keyword evidence="7" id="KW-0373">Hyaluronic acid</keyword>
<protein>
    <recommendedName>
        <fullName evidence="11">Hyaluronan and proteoglycan link protein 2</fullName>
    </recommendedName>
    <alternativeName>
        <fullName evidence="12">Brain link protein 1</fullName>
    </alternativeName>
</protein>
<evidence type="ECO:0000256" key="7">
    <source>
        <dbReference type="ARBA" id="ARBA00023290"/>
    </source>
</evidence>
<organism evidence="17 18">
    <name type="scientific">Anser cygnoides</name>
    <name type="common">Swan goose</name>
    <dbReference type="NCBI Taxonomy" id="8845"/>
    <lineage>
        <taxon>Eukaryota</taxon>
        <taxon>Metazoa</taxon>
        <taxon>Chordata</taxon>
        <taxon>Craniata</taxon>
        <taxon>Vertebrata</taxon>
        <taxon>Euteleostomi</taxon>
        <taxon>Archelosauria</taxon>
        <taxon>Archosauria</taxon>
        <taxon>Dinosauria</taxon>
        <taxon>Saurischia</taxon>
        <taxon>Theropoda</taxon>
        <taxon>Coelurosauria</taxon>
        <taxon>Aves</taxon>
        <taxon>Neognathae</taxon>
        <taxon>Galloanserae</taxon>
        <taxon>Anseriformes</taxon>
        <taxon>Anatidae</taxon>
        <taxon>Anserinae</taxon>
        <taxon>Anser</taxon>
    </lineage>
</organism>
<dbReference type="FunFam" id="3.10.100.10:FF:000002">
    <property type="entry name" value="Hyaluronan proteoglycan link protein 1"/>
    <property type="match status" value="1"/>
</dbReference>
<dbReference type="PROSITE" id="PS50963">
    <property type="entry name" value="LINK_2"/>
    <property type="match status" value="2"/>
</dbReference>
<dbReference type="InterPro" id="IPR000538">
    <property type="entry name" value="Link_dom"/>
</dbReference>
<evidence type="ECO:0000256" key="8">
    <source>
        <dbReference type="ARBA" id="ARBA00023319"/>
    </source>
</evidence>
<dbReference type="SMART" id="SM00445">
    <property type="entry name" value="LINK"/>
    <property type="match status" value="2"/>
</dbReference>
<dbReference type="InterPro" id="IPR036179">
    <property type="entry name" value="Ig-like_dom_sf"/>
</dbReference>
<evidence type="ECO:0000313" key="17">
    <source>
        <dbReference type="Ensembl" id="ENSACDP00005026044.1"/>
    </source>
</evidence>
<evidence type="ECO:0000256" key="1">
    <source>
        <dbReference type="ARBA" id="ARBA00004498"/>
    </source>
</evidence>
<keyword evidence="8" id="KW-0393">Immunoglobulin domain</keyword>
<name>A0A8B9ES35_ANSCY</name>
<dbReference type="SUPFAM" id="SSF56436">
    <property type="entry name" value="C-type lectin-like"/>
    <property type="match status" value="2"/>
</dbReference>
<proteinExistence type="inferred from homology"/>
<comment type="similarity">
    <text evidence="9">Belongs to the HAPLN family.</text>
</comment>
<evidence type="ECO:0000256" key="11">
    <source>
        <dbReference type="ARBA" id="ARBA00069065"/>
    </source>
</evidence>
<dbReference type="InterPro" id="IPR003598">
    <property type="entry name" value="Ig_sub2"/>
</dbReference>
<keyword evidence="4" id="KW-0732">Signal</keyword>
<dbReference type="PANTHER" id="PTHR22804:SF8">
    <property type="entry name" value="HYALURONAN AND PROTEOGLYCAN LINK PROTEIN 2"/>
    <property type="match status" value="1"/>
</dbReference>
<dbReference type="CDD" id="cd03519">
    <property type="entry name" value="Link_domain_HAPLN_module_2"/>
    <property type="match status" value="1"/>
</dbReference>
<evidence type="ECO:0000256" key="9">
    <source>
        <dbReference type="ARBA" id="ARBA00038272"/>
    </source>
</evidence>
<dbReference type="Gene3D" id="3.10.100.10">
    <property type="entry name" value="Mannose-Binding Protein A, subunit A"/>
    <property type="match status" value="2"/>
</dbReference>
<dbReference type="InterPro" id="IPR013106">
    <property type="entry name" value="Ig_V-set"/>
</dbReference>
<feature type="disulfide bond" evidence="13">
    <location>
        <begin position="378"/>
        <end position="399"/>
    </location>
</feature>
<evidence type="ECO:0000259" key="16">
    <source>
        <dbReference type="PROSITE" id="PS50963"/>
    </source>
</evidence>
<dbReference type="InterPro" id="IPR016187">
    <property type="entry name" value="CTDL_fold"/>
</dbReference>
<feature type="domain" description="Ig-like" evidence="15">
    <location>
        <begin position="119"/>
        <end position="227"/>
    </location>
</feature>
<comment type="function">
    <text evidence="10">Mediates a firm binding of versican V2 to hyaluronic acid. May play a pivotal role in the formation of the hyaluronan-associated matrix in the central nervous system (CNS) which facilitates neuronal conduction and general structural stabilization. Binds to hyaluronic acid.</text>
</comment>
<evidence type="ECO:0000256" key="13">
    <source>
        <dbReference type="PROSITE-ProRule" id="PRU00323"/>
    </source>
</evidence>
<dbReference type="SUPFAM" id="SSF48726">
    <property type="entry name" value="Immunoglobulin"/>
    <property type="match status" value="1"/>
</dbReference>
<dbReference type="GO" id="GO:0005615">
    <property type="term" value="C:extracellular space"/>
    <property type="evidence" value="ECO:0007669"/>
    <property type="project" value="TreeGrafter"/>
</dbReference>
<feature type="domain" description="Link" evidence="16">
    <location>
        <begin position="235"/>
        <end position="330"/>
    </location>
</feature>
<dbReference type="GO" id="GO:0072534">
    <property type="term" value="C:perineuronal net"/>
    <property type="evidence" value="ECO:0007669"/>
    <property type="project" value="TreeGrafter"/>
</dbReference>
<evidence type="ECO:0000313" key="18">
    <source>
        <dbReference type="Proteomes" id="UP000694521"/>
    </source>
</evidence>
<dbReference type="InterPro" id="IPR013783">
    <property type="entry name" value="Ig-like_fold"/>
</dbReference>
<evidence type="ECO:0000256" key="10">
    <source>
        <dbReference type="ARBA" id="ARBA00056052"/>
    </source>
</evidence>
<evidence type="ECO:0000256" key="12">
    <source>
        <dbReference type="ARBA" id="ARBA00082810"/>
    </source>
</evidence>
<dbReference type="PRINTS" id="PR01265">
    <property type="entry name" value="LINKMODULE"/>
</dbReference>
<dbReference type="AlphaFoldDB" id="A0A8B9ES35"/>
<keyword evidence="3" id="KW-0272">Extracellular matrix</keyword>
<dbReference type="PROSITE" id="PS50835">
    <property type="entry name" value="IG_LIKE"/>
    <property type="match status" value="1"/>
</dbReference>
<dbReference type="FunFam" id="3.10.100.10:FF:000001">
    <property type="entry name" value="Hyaluronan proteoglycan link protein 1"/>
    <property type="match status" value="1"/>
</dbReference>
<dbReference type="InterPro" id="IPR016186">
    <property type="entry name" value="C-type_lectin-like/link_sf"/>
</dbReference>
<evidence type="ECO:0000256" key="3">
    <source>
        <dbReference type="ARBA" id="ARBA00022530"/>
    </source>
</evidence>
<dbReference type="Pfam" id="PF00193">
    <property type="entry name" value="Xlink"/>
    <property type="match status" value="2"/>
</dbReference>
<dbReference type="PROSITE" id="PS01241">
    <property type="entry name" value="LINK_1"/>
    <property type="match status" value="2"/>
</dbReference>
<dbReference type="InterPro" id="IPR050691">
    <property type="entry name" value="Hyaluronan_bind_Proteoglycan"/>
</dbReference>
<dbReference type="SMART" id="SM00408">
    <property type="entry name" value="IGc2"/>
    <property type="match status" value="1"/>
</dbReference>
<dbReference type="FunFam" id="2.60.40.10:FF:000846">
    <property type="entry name" value="Hyaluronan and proteoglycan link protein 2"/>
    <property type="match status" value="1"/>
</dbReference>
<dbReference type="PANTHER" id="PTHR22804">
    <property type="entry name" value="AGGRECAN/VERSICAN PROTEOGLYCAN"/>
    <property type="match status" value="1"/>
</dbReference>
<dbReference type="GO" id="GO:0010001">
    <property type="term" value="P:glial cell differentiation"/>
    <property type="evidence" value="ECO:0007669"/>
    <property type="project" value="TreeGrafter"/>
</dbReference>
<dbReference type="Ensembl" id="ENSACDT00005031062.1">
    <property type="protein sequence ID" value="ENSACDP00005026044.1"/>
    <property type="gene ID" value="ENSACDG00005018849.1"/>
</dbReference>
<accession>A0A8B9ES35</accession>
<dbReference type="InterPro" id="IPR003599">
    <property type="entry name" value="Ig_sub"/>
</dbReference>
<feature type="region of interest" description="Disordered" evidence="14">
    <location>
        <begin position="55"/>
        <end position="79"/>
    </location>
</feature>